<feature type="transmembrane region" description="Helical" evidence="9">
    <location>
        <begin position="334"/>
        <end position="364"/>
    </location>
</feature>
<protein>
    <submittedName>
        <fullName evidence="10">BCCT family transporter</fullName>
    </submittedName>
</protein>
<comment type="caution">
    <text evidence="10">The sequence shown here is derived from an EMBL/GenBank/DDBJ whole genome shotgun (WGS) entry which is preliminary data.</text>
</comment>
<evidence type="ECO:0000256" key="8">
    <source>
        <dbReference type="SAM" id="MobiDB-lite"/>
    </source>
</evidence>
<feature type="transmembrane region" description="Helical" evidence="9">
    <location>
        <begin position="384"/>
        <end position="407"/>
    </location>
</feature>
<evidence type="ECO:0000256" key="5">
    <source>
        <dbReference type="ARBA" id="ARBA00022692"/>
    </source>
</evidence>
<name>A0ABR8WW80_9MICO</name>
<organism evidence="10 11">
    <name type="scientific">Brevibacterium gallinarum</name>
    <dbReference type="NCBI Taxonomy" id="2762220"/>
    <lineage>
        <taxon>Bacteria</taxon>
        <taxon>Bacillati</taxon>
        <taxon>Actinomycetota</taxon>
        <taxon>Actinomycetes</taxon>
        <taxon>Micrococcales</taxon>
        <taxon>Brevibacteriaceae</taxon>
        <taxon>Brevibacterium</taxon>
    </lineage>
</organism>
<feature type="transmembrane region" description="Helical" evidence="9">
    <location>
        <begin position="302"/>
        <end position="322"/>
    </location>
</feature>
<gene>
    <name evidence="10" type="ORF">H9634_10265</name>
</gene>
<evidence type="ECO:0000313" key="10">
    <source>
        <dbReference type="EMBL" id="MBD8021163.1"/>
    </source>
</evidence>
<feature type="transmembrane region" description="Helical" evidence="9">
    <location>
        <begin position="210"/>
        <end position="233"/>
    </location>
</feature>
<keyword evidence="5 9" id="KW-0812">Transmembrane</keyword>
<proteinExistence type="inferred from homology"/>
<feature type="transmembrane region" description="Helical" evidence="9">
    <location>
        <begin position="263"/>
        <end position="282"/>
    </location>
</feature>
<evidence type="ECO:0000256" key="4">
    <source>
        <dbReference type="ARBA" id="ARBA00022475"/>
    </source>
</evidence>
<feature type="transmembrane region" description="Helical" evidence="9">
    <location>
        <begin position="419"/>
        <end position="445"/>
    </location>
</feature>
<feature type="transmembrane region" description="Helical" evidence="9">
    <location>
        <begin position="119"/>
        <end position="140"/>
    </location>
</feature>
<evidence type="ECO:0000256" key="3">
    <source>
        <dbReference type="ARBA" id="ARBA00022448"/>
    </source>
</evidence>
<evidence type="ECO:0000313" key="11">
    <source>
        <dbReference type="Proteomes" id="UP000651517"/>
    </source>
</evidence>
<evidence type="ECO:0000256" key="2">
    <source>
        <dbReference type="ARBA" id="ARBA00005658"/>
    </source>
</evidence>
<sequence length="707" mass="76261">MDDQHHEQRTGSSTRPGRHKPAVTSRRPDLAHQPDDSFLTGRRKAAQRFFHELTYPHNIHPALVPGVSVEDQRIRYRVDKVILTVVGALIVGFIIWGIINPGQVTQVSTAALNWTMLNLGWIFNTLAVGMILFLLVIAFSTYGRIPLGLDGEKPEYSTASWAAMLFGAGIGIGIIFFGPYEPMTYYLSPRPGAYDPATVEAIKGAMAQAALHWGVSAWAIYAIVGLAVGYVSYRRGRVPLMSSILMPLIGGDSRSAPARIIDGLAIIATLFGTAASLGIGALQIARGVEVVTGWGPTGNRMALIIIVVLTIGTIISAVAGIAKGIRRLSNFNMFLAIGLALFFFVVGPTIFLINVIPGMIVQYFDTMPQMLSASMADSPEMQEFLSSWTTFYWAWWVSWSPFVGVFTAKISRGRTIRQFILGVLLIPSTIIVLAFTILGGTAIWLQRTHGSIAADGTAESLPAPEEIFFVVLDQLPGAQIMAPIVIVMLAVFFITTSDSASLVNSQLSQGGKPEPNKLITAFWAVCMAGIAVVMLLVGGEDALTGLQNLITVTALPFSVVLVLMCVALVKELRSDPQTIRKSYERWALQKAIRRGIDTYGDDFTITIEPTDPRSEYATGAEVDSHADEYTNWYARTDEDGNPVPYDYATGRYLDGKDHNGDPYPDELGDGSAPDAAGTGEDPAPEAGSSPERTPLPMSTGAPAAEGG</sequence>
<keyword evidence="6 9" id="KW-1133">Transmembrane helix</keyword>
<feature type="region of interest" description="Disordered" evidence="8">
    <location>
        <begin position="634"/>
        <end position="707"/>
    </location>
</feature>
<dbReference type="InterPro" id="IPR000060">
    <property type="entry name" value="BCCT_transptr"/>
</dbReference>
<evidence type="ECO:0000256" key="6">
    <source>
        <dbReference type="ARBA" id="ARBA00022989"/>
    </source>
</evidence>
<dbReference type="Pfam" id="PF02028">
    <property type="entry name" value="BCCT"/>
    <property type="match status" value="1"/>
</dbReference>
<evidence type="ECO:0000256" key="1">
    <source>
        <dbReference type="ARBA" id="ARBA00004651"/>
    </source>
</evidence>
<comment type="similarity">
    <text evidence="2">Belongs to the BCCT transporter (TC 2.A.15) family.</text>
</comment>
<dbReference type="PANTHER" id="PTHR30047">
    <property type="entry name" value="HIGH-AFFINITY CHOLINE TRANSPORT PROTEIN-RELATED"/>
    <property type="match status" value="1"/>
</dbReference>
<feature type="transmembrane region" description="Helical" evidence="9">
    <location>
        <begin position="518"/>
        <end position="537"/>
    </location>
</feature>
<dbReference type="RefSeq" id="WP_191726562.1">
    <property type="nucleotide sequence ID" value="NZ_JACSPY010000009.1"/>
</dbReference>
<dbReference type="EMBL" id="JACSPY010000009">
    <property type="protein sequence ID" value="MBD8021163.1"/>
    <property type="molecule type" value="Genomic_DNA"/>
</dbReference>
<feature type="region of interest" description="Disordered" evidence="8">
    <location>
        <begin position="1"/>
        <end position="37"/>
    </location>
</feature>
<comment type="subcellular location">
    <subcellularLocation>
        <location evidence="1">Cell membrane</location>
        <topology evidence="1">Multi-pass membrane protein</topology>
    </subcellularLocation>
</comment>
<dbReference type="NCBIfam" id="TIGR00842">
    <property type="entry name" value="bcct"/>
    <property type="match status" value="1"/>
</dbReference>
<accession>A0ABR8WW80</accession>
<feature type="transmembrane region" description="Helical" evidence="9">
    <location>
        <begin position="549"/>
        <end position="569"/>
    </location>
</feature>
<evidence type="ECO:0000256" key="9">
    <source>
        <dbReference type="SAM" id="Phobius"/>
    </source>
</evidence>
<feature type="compositionally biased region" description="Basic and acidic residues" evidence="8">
    <location>
        <begin position="26"/>
        <end position="35"/>
    </location>
</feature>
<dbReference type="Proteomes" id="UP000651517">
    <property type="component" value="Unassembled WGS sequence"/>
</dbReference>
<reference evidence="10 11" key="1">
    <citation type="submission" date="2020-08" db="EMBL/GenBank/DDBJ databases">
        <title>A Genomic Blueprint of the Chicken Gut Microbiome.</title>
        <authorList>
            <person name="Gilroy R."/>
            <person name="Ravi A."/>
            <person name="Getino M."/>
            <person name="Pursley I."/>
            <person name="Horton D.L."/>
            <person name="Alikhan N.-F."/>
            <person name="Baker D."/>
            <person name="Gharbi K."/>
            <person name="Hall N."/>
            <person name="Watson M."/>
            <person name="Adriaenssens E.M."/>
            <person name="Foster-Nyarko E."/>
            <person name="Jarju S."/>
            <person name="Secka A."/>
            <person name="Antonio M."/>
            <person name="Oren A."/>
            <person name="Chaudhuri R."/>
            <person name="La Ragione R.M."/>
            <person name="Hildebrand F."/>
            <person name="Pallen M.J."/>
        </authorList>
    </citation>
    <scope>NUCLEOTIDE SEQUENCE [LARGE SCALE GENOMIC DNA]</scope>
    <source>
        <strain evidence="10 11">Re57</strain>
    </source>
</reference>
<feature type="transmembrane region" description="Helical" evidence="9">
    <location>
        <begin position="161"/>
        <end position="180"/>
    </location>
</feature>
<keyword evidence="4" id="KW-1003">Cell membrane</keyword>
<keyword evidence="3" id="KW-0813">Transport</keyword>
<dbReference type="PANTHER" id="PTHR30047:SF7">
    <property type="entry name" value="HIGH-AFFINITY CHOLINE TRANSPORT PROTEIN"/>
    <property type="match status" value="1"/>
</dbReference>
<feature type="transmembrane region" description="Helical" evidence="9">
    <location>
        <begin position="478"/>
        <end position="497"/>
    </location>
</feature>
<feature type="transmembrane region" description="Helical" evidence="9">
    <location>
        <begin position="81"/>
        <end position="99"/>
    </location>
</feature>
<keyword evidence="11" id="KW-1185">Reference proteome</keyword>
<evidence type="ECO:0000256" key="7">
    <source>
        <dbReference type="ARBA" id="ARBA00023136"/>
    </source>
</evidence>
<keyword evidence="7 9" id="KW-0472">Membrane</keyword>